<dbReference type="KEGG" id="asoc:CB4_03631"/>
<dbReference type="AlphaFoldDB" id="A0A0U5BGP5"/>
<evidence type="ECO:0000256" key="3">
    <source>
        <dbReference type="ARBA" id="ARBA00048505"/>
    </source>
</evidence>
<evidence type="ECO:0000313" key="5">
    <source>
        <dbReference type="Proteomes" id="UP000217696"/>
    </source>
</evidence>
<keyword evidence="5" id="KW-1185">Reference proteome</keyword>
<dbReference type="Gene3D" id="3.60.15.10">
    <property type="entry name" value="Ribonuclease Z/Hydroxyacylglutathione hydrolase-like"/>
    <property type="match status" value="1"/>
</dbReference>
<evidence type="ECO:0000256" key="1">
    <source>
        <dbReference type="ARBA" id="ARBA00034221"/>
    </source>
</evidence>
<dbReference type="Pfam" id="PF00753">
    <property type="entry name" value="Lactamase_B"/>
    <property type="match status" value="1"/>
</dbReference>
<comment type="catalytic activity">
    <reaction evidence="1">
        <text>3',5'-cyclic CMP + H2O = CMP + H(+)</text>
        <dbReference type="Rhea" id="RHEA:72675"/>
        <dbReference type="ChEBI" id="CHEBI:15377"/>
        <dbReference type="ChEBI" id="CHEBI:15378"/>
        <dbReference type="ChEBI" id="CHEBI:58003"/>
        <dbReference type="ChEBI" id="CHEBI:60377"/>
    </reaction>
    <physiologicalReaction direction="left-to-right" evidence="1">
        <dbReference type="Rhea" id="RHEA:72676"/>
    </physiologicalReaction>
</comment>
<evidence type="ECO:0000313" key="4">
    <source>
        <dbReference type="EMBL" id="BAU29431.1"/>
    </source>
</evidence>
<dbReference type="EMBL" id="AP017312">
    <property type="protein sequence ID" value="BAU29431.1"/>
    <property type="molecule type" value="Genomic_DNA"/>
</dbReference>
<dbReference type="InterPro" id="IPR036866">
    <property type="entry name" value="RibonucZ/Hydroxyglut_hydro"/>
</dbReference>
<dbReference type="SMART" id="SM00849">
    <property type="entry name" value="Lactamase_B"/>
    <property type="match status" value="1"/>
</dbReference>
<dbReference type="Gene3D" id="1.10.10.10">
    <property type="entry name" value="Winged helix-like DNA-binding domain superfamily/Winged helix DNA-binding domain"/>
    <property type="match status" value="1"/>
</dbReference>
<name>A0A0U5BGP5_9BACL</name>
<sequence>MEQYGLYQVTIPLPFRLNHVHGYLAREENGWTVIDPGLNREETRTAWAEVFAVHGIIPERDIHRIIVTHYHPDHFGFAGSMQQWTGADVYMSEIAQQIGLSAWTEERFACNRTFFAQAGMPIELQQELARNDNAFYHLVRPLPQQMKPLVDGNTYRIGNLDYEAIHTPGHAEGHICFYNQTEQVLIAGDHILKKITPNISYHGYGDSNPLATYLHSLEQINRRSISIALPGHGPIFTDVKERIEEIARHHEERLAFMLERMSGTMCAYDVSCALFDRELSVHEHRFAIGETIAHLRYLEETGAITVYDEQGVNMYQKVT</sequence>
<dbReference type="InterPro" id="IPR036388">
    <property type="entry name" value="WH-like_DNA-bd_sf"/>
</dbReference>
<comment type="catalytic activity">
    <reaction evidence="3">
        <text>3',5'-cyclic UMP + H2O = UMP + H(+)</text>
        <dbReference type="Rhea" id="RHEA:70575"/>
        <dbReference type="ChEBI" id="CHEBI:15377"/>
        <dbReference type="ChEBI" id="CHEBI:15378"/>
        <dbReference type="ChEBI" id="CHEBI:57865"/>
        <dbReference type="ChEBI" id="CHEBI:184387"/>
    </reaction>
    <physiologicalReaction direction="left-to-right" evidence="3">
        <dbReference type="Rhea" id="RHEA:70576"/>
    </physiologicalReaction>
</comment>
<dbReference type="CDD" id="cd07725">
    <property type="entry name" value="TTHA1429-like_MBL-fold"/>
    <property type="match status" value="1"/>
</dbReference>
<organism evidence="4 5">
    <name type="scientific">Aneurinibacillus soli</name>
    <dbReference type="NCBI Taxonomy" id="1500254"/>
    <lineage>
        <taxon>Bacteria</taxon>
        <taxon>Bacillati</taxon>
        <taxon>Bacillota</taxon>
        <taxon>Bacilli</taxon>
        <taxon>Bacillales</taxon>
        <taxon>Paenibacillaceae</taxon>
        <taxon>Aneurinibacillus group</taxon>
        <taxon>Aneurinibacillus</taxon>
    </lineage>
</organism>
<accession>A0A0U5BGP5</accession>
<dbReference type="InterPro" id="IPR050662">
    <property type="entry name" value="Sec-metab_biosynth-thioest"/>
</dbReference>
<dbReference type="EC" id="3.1.2.6" evidence="4"/>
<keyword evidence="4" id="KW-0378">Hydrolase</keyword>
<dbReference type="SUPFAM" id="SSF56281">
    <property type="entry name" value="Metallo-hydrolase/oxidoreductase"/>
    <property type="match status" value="1"/>
</dbReference>
<reference evidence="4 5" key="1">
    <citation type="submission" date="2015-12" db="EMBL/GenBank/DDBJ databases">
        <title>Genome sequence of Aneurinibacillus soli.</title>
        <authorList>
            <person name="Lee J.S."/>
            <person name="Lee K.C."/>
            <person name="Kim K.K."/>
            <person name="Lee B.W."/>
        </authorList>
    </citation>
    <scope>NUCLEOTIDE SEQUENCE [LARGE SCALE GENOMIC DNA]</scope>
    <source>
        <strain evidence="4 5">CB4</strain>
    </source>
</reference>
<dbReference type="RefSeq" id="WP_096467111.1">
    <property type="nucleotide sequence ID" value="NZ_AP017312.1"/>
</dbReference>
<dbReference type="Proteomes" id="UP000217696">
    <property type="component" value="Chromosome"/>
</dbReference>
<dbReference type="PANTHER" id="PTHR23131">
    <property type="entry name" value="ENDORIBONUCLEASE LACTB2"/>
    <property type="match status" value="1"/>
</dbReference>
<dbReference type="InterPro" id="IPR048933">
    <property type="entry name" value="B_lactamase-like_C"/>
</dbReference>
<evidence type="ECO:0000256" key="2">
    <source>
        <dbReference type="ARBA" id="ARBA00034301"/>
    </source>
</evidence>
<comment type="function">
    <text evidence="2">Counteracts the endogenous Pycsar antiviral defense system. Phosphodiesterase that enables metal-dependent hydrolysis of host cyclic nucleotide Pycsar defense signals such as cCMP and cUMP.</text>
</comment>
<dbReference type="PANTHER" id="PTHR23131:SF4">
    <property type="entry name" value="METALLO-BETA-LACTAMASE SUPERFAMILY POTEIN"/>
    <property type="match status" value="1"/>
</dbReference>
<dbReference type="OrthoDB" id="9761531at2"/>
<dbReference type="GO" id="GO:0004416">
    <property type="term" value="F:hydroxyacylglutathione hydrolase activity"/>
    <property type="evidence" value="ECO:0007669"/>
    <property type="project" value="UniProtKB-EC"/>
</dbReference>
<gene>
    <name evidence="4" type="primary">gloB_3</name>
    <name evidence="4" type="ORF">CB4_03631</name>
</gene>
<dbReference type="InterPro" id="IPR001279">
    <property type="entry name" value="Metallo-B-lactamas"/>
</dbReference>
<dbReference type="Pfam" id="PF21221">
    <property type="entry name" value="B_lactamase-like_C"/>
    <property type="match status" value="1"/>
</dbReference>
<protein>
    <submittedName>
        <fullName evidence="4">Hydroxyacylglutathione hydrolase</fullName>
        <ecNumber evidence="4">3.1.2.6</ecNumber>
    </submittedName>
</protein>
<proteinExistence type="predicted"/>